<dbReference type="InterPro" id="IPR014756">
    <property type="entry name" value="Ig_E-set"/>
</dbReference>
<feature type="domain" description="Glycosyl hydrolase family 13 catalytic" evidence="4">
    <location>
        <begin position="382"/>
        <end position="766"/>
    </location>
</feature>
<dbReference type="InterPro" id="IPR013783">
    <property type="entry name" value="Ig-like_fold"/>
</dbReference>
<dbReference type="SMART" id="SM00642">
    <property type="entry name" value="Aamy"/>
    <property type="match status" value="1"/>
</dbReference>
<dbReference type="STRING" id="1121895.GCA_000378485_02135"/>
<dbReference type="AlphaFoldDB" id="A0A0A2MG01"/>
<keyword evidence="2 3" id="KW-0732">Signal</keyword>
<comment type="similarity">
    <text evidence="1">Belongs to the glycosyl hydrolase 13 family.</text>
</comment>
<dbReference type="Gene3D" id="2.60.40.10">
    <property type="entry name" value="Immunoglobulins"/>
    <property type="match status" value="1"/>
</dbReference>
<evidence type="ECO:0000256" key="2">
    <source>
        <dbReference type="ARBA" id="ARBA00022729"/>
    </source>
</evidence>
<proteinExistence type="inferred from homology"/>
<dbReference type="CDD" id="cd11350">
    <property type="entry name" value="AmyAc_4"/>
    <property type="match status" value="1"/>
</dbReference>
<dbReference type="eggNOG" id="COG1523">
    <property type="taxonomic scope" value="Bacteria"/>
</dbReference>
<protein>
    <submittedName>
        <fullName evidence="5">Alpha-amylase</fullName>
    </submittedName>
</protein>
<dbReference type="InterPro" id="IPR026444">
    <property type="entry name" value="Secre_tail"/>
</dbReference>
<name>A0A0A2MG01_9FLAO</name>
<dbReference type="Proteomes" id="UP000030152">
    <property type="component" value="Unassembled WGS sequence"/>
</dbReference>
<dbReference type="NCBIfam" id="TIGR04183">
    <property type="entry name" value="Por_Secre_tail"/>
    <property type="match status" value="1"/>
</dbReference>
<dbReference type="RefSeq" id="WP_020213293.1">
    <property type="nucleotide sequence ID" value="NZ_JRLX01000005.1"/>
</dbReference>
<dbReference type="InterPro" id="IPR017853">
    <property type="entry name" value="GH"/>
</dbReference>
<comment type="caution">
    <text evidence="5">The sequence shown here is derived from an EMBL/GenBank/DDBJ whole genome shotgun (WGS) entry which is preliminary data.</text>
</comment>
<dbReference type="Gene3D" id="3.20.20.80">
    <property type="entry name" value="Glycosidases"/>
    <property type="match status" value="1"/>
</dbReference>
<feature type="signal peptide" evidence="3">
    <location>
        <begin position="1"/>
        <end position="18"/>
    </location>
</feature>
<dbReference type="SUPFAM" id="SSF81296">
    <property type="entry name" value="E set domains"/>
    <property type="match status" value="1"/>
</dbReference>
<dbReference type="Pfam" id="PF18962">
    <property type="entry name" value="Por_Secre_tail"/>
    <property type="match status" value="1"/>
</dbReference>
<dbReference type="GO" id="GO:0005975">
    <property type="term" value="P:carbohydrate metabolic process"/>
    <property type="evidence" value="ECO:0007669"/>
    <property type="project" value="InterPro"/>
</dbReference>
<keyword evidence="6" id="KW-1185">Reference proteome</keyword>
<feature type="chain" id="PRO_5001992289" evidence="3">
    <location>
        <begin position="19"/>
        <end position="941"/>
    </location>
</feature>
<dbReference type="PANTHER" id="PTHR43002">
    <property type="entry name" value="GLYCOGEN DEBRANCHING ENZYME"/>
    <property type="match status" value="1"/>
</dbReference>
<dbReference type="InterPro" id="IPR006047">
    <property type="entry name" value="GH13_cat_dom"/>
</dbReference>
<evidence type="ECO:0000256" key="3">
    <source>
        <dbReference type="SAM" id="SignalP"/>
    </source>
</evidence>
<dbReference type="EMBL" id="JRLX01000005">
    <property type="protein sequence ID" value="KGO87220.1"/>
    <property type="molecule type" value="Genomic_DNA"/>
</dbReference>
<dbReference type="OrthoDB" id="9761875at2"/>
<gene>
    <name evidence="5" type="ORF">Q765_06005</name>
</gene>
<accession>A0A0A2MG01</accession>
<evidence type="ECO:0000256" key="1">
    <source>
        <dbReference type="ARBA" id="ARBA00008061"/>
    </source>
</evidence>
<reference evidence="5 6" key="1">
    <citation type="submission" date="2013-09" db="EMBL/GenBank/DDBJ databases">
        <authorList>
            <person name="Zeng Z."/>
            <person name="Chen C."/>
        </authorList>
    </citation>
    <scope>NUCLEOTIDE SEQUENCE [LARGE SCALE GENOMIC DNA]</scope>
    <source>
        <strain evidence="5 6">WB 3.3-2</strain>
    </source>
</reference>
<evidence type="ECO:0000313" key="6">
    <source>
        <dbReference type="Proteomes" id="UP000030152"/>
    </source>
</evidence>
<dbReference type="SUPFAM" id="SSF51445">
    <property type="entry name" value="(Trans)glycosidases"/>
    <property type="match status" value="1"/>
</dbReference>
<dbReference type="Pfam" id="PF00128">
    <property type="entry name" value="Alpha-amylase"/>
    <property type="match status" value="1"/>
</dbReference>
<organism evidence="5 6">
    <name type="scientific">Flavobacterium rivuli WB 3.3-2 = DSM 21788</name>
    <dbReference type="NCBI Taxonomy" id="1121895"/>
    <lineage>
        <taxon>Bacteria</taxon>
        <taxon>Pseudomonadati</taxon>
        <taxon>Bacteroidota</taxon>
        <taxon>Flavobacteriia</taxon>
        <taxon>Flavobacteriales</taxon>
        <taxon>Flavobacteriaceae</taxon>
        <taxon>Flavobacterium</taxon>
    </lineage>
</organism>
<evidence type="ECO:0000313" key="5">
    <source>
        <dbReference type="EMBL" id="KGO87220.1"/>
    </source>
</evidence>
<evidence type="ECO:0000259" key="4">
    <source>
        <dbReference type="SMART" id="SM00642"/>
    </source>
</evidence>
<sequence length="941" mass="102734">MKKFILFLFLVTGMLSQAQITTSPAPAIANAPVTLNFNKAGTPLASYTGTIYAHIGVTVNGARWQRVIGDWGQNNVQPALTLVSGTNYSLALGTDLYTYFGVPATSTISEICVVLRAATNSPQTTDTFLPVGAFQVNLTAPAVNSTTIINSGGSFTVSATNTGGNASYNLASNGATVNLNTATTNYSYTQSNITANQNYTLTVTSGTEVAVRNFSVIVNPNTVTAALPANVKDGINYDPDNATTAILVLNAPGKDFVYVAGSFNNWQPSSAHAMKKDSATGKFWLELTGLTAGQIETYQYWVVDQTPFTNSQAMVKTADPFSTLVLSPYDDQYLTAAQYPDLPVYPAGQNFDVTVLQTAQPAYNWQVTNFVKPAKEDLIIYETLVRDFDSEKTWDGLAAKIDYFRGLHINAIQLMPVMEFEGNISWGYNTAFHMANDKAYGTVNSMKAFIDLCHQNGIAVILDVALNHVYGRSPLNRMWCNDPDGDGFGDTTTENPYCNVVATHSYSVGTDLNHQSLLTQYYAERTIEHWMNDFHIDGFRWDLTKGFTQNCTNNETCTNAYNADRVAILKQYADHQWAIDPDFYVIFEHLGVGTGPNSSAAEETEWANYRVGEGKGIMLWANFNPAYNQLTMGYADNSNFNNIDFENKGFTAPRAVGYAESHDEERLMYKNLLYGYNFGGYNASDLTTALQRTKALGAVFLTVPGPKMIWQFGELGYDYGINRCPDTTYNVACRTDPKPVPSEIGYTTDPARLAIYNTWAQINNLRLNNAVFHTTTFTVTSGTLTPRIDITNNALADDTLKSVVVLSNFSASAQTIATNLPLAGDWYNLMDNSIVAAGTTSITLQPGDFRILGNRAANILGNETVATTKAALYPNPANTQFSINIPAAKVDVYAITGQLVKSFGINAAGNLYDVSMLSKGMYLVKVTDAANRQSTVKLVKE</sequence>